<evidence type="ECO:0008006" key="3">
    <source>
        <dbReference type="Google" id="ProtNLM"/>
    </source>
</evidence>
<dbReference type="PANTHER" id="PTHR11614">
    <property type="entry name" value="PHOSPHOLIPASE-RELATED"/>
    <property type="match status" value="1"/>
</dbReference>
<keyword evidence="2" id="KW-1185">Reference proteome</keyword>
<evidence type="ECO:0000313" key="1">
    <source>
        <dbReference type="EMBL" id="CAH2062611.1"/>
    </source>
</evidence>
<dbReference type="Gene3D" id="3.40.50.1820">
    <property type="entry name" value="alpha/beta hydrolase"/>
    <property type="match status" value="1"/>
</dbReference>
<comment type="caution">
    <text evidence="1">The sequence shown here is derived from an EMBL/GenBank/DDBJ whole genome shotgun (WGS) entry which is preliminary data.</text>
</comment>
<dbReference type="InterPro" id="IPR051044">
    <property type="entry name" value="MAG_DAG_Lipase"/>
</dbReference>
<organism evidence="1 2">
    <name type="scientific">Thlaspi arvense</name>
    <name type="common">Field penny-cress</name>
    <dbReference type="NCBI Taxonomy" id="13288"/>
    <lineage>
        <taxon>Eukaryota</taxon>
        <taxon>Viridiplantae</taxon>
        <taxon>Streptophyta</taxon>
        <taxon>Embryophyta</taxon>
        <taxon>Tracheophyta</taxon>
        <taxon>Spermatophyta</taxon>
        <taxon>Magnoliopsida</taxon>
        <taxon>eudicotyledons</taxon>
        <taxon>Gunneridae</taxon>
        <taxon>Pentapetalae</taxon>
        <taxon>rosids</taxon>
        <taxon>malvids</taxon>
        <taxon>Brassicales</taxon>
        <taxon>Brassicaceae</taxon>
        <taxon>Thlaspideae</taxon>
        <taxon>Thlaspi</taxon>
    </lineage>
</organism>
<dbReference type="InterPro" id="IPR029058">
    <property type="entry name" value="AB_hydrolase_fold"/>
</dbReference>
<name>A0AAU9SGJ4_THLAR</name>
<gene>
    <name evidence="1" type="ORF">TAV2_LOCUS15073</name>
</gene>
<accession>A0AAU9SGJ4</accession>
<evidence type="ECO:0000313" key="2">
    <source>
        <dbReference type="Proteomes" id="UP000836841"/>
    </source>
</evidence>
<dbReference type="EMBL" id="CAJVSB020000773">
    <property type="protein sequence ID" value="CAH2062611.1"/>
    <property type="molecule type" value="Genomic_DNA"/>
</dbReference>
<dbReference type="Proteomes" id="UP000836841">
    <property type="component" value="Unassembled WGS sequence"/>
</dbReference>
<proteinExistence type="predicted"/>
<feature type="non-terminal residue" evidence="1">
    <location>
        <position position="85"/>
    </location>
</feature>
<dbReference type="AlphaFoldDB" id="A0AAU9SGJ4"/>
<protein>
    <recommendedName>
        <fullName evidence="3">Serine aminopeptidase S33 domain-containing protein</fullName>
    </recommendedName>
</protein>
<sequence length="85" mass="10032">MKRTRHKAPYNVICYSDPMRLKTAEELLKTTKYIESNVEKFLYEKSSSKDKTLKIYEDGYHCILEGEPDDRILTVLNDIISWLDS</sequence>
<reference evidence="1 2" key="1">
    <citation type="submission" date="2022-03" db="EMBL/GenBank/DDBJ databases">
        <authorList>
            <person name="Nunn A."/>
            <person name="Chopra R."/>
            <person name="Nunn A."/>
            <person name="Contreras Garrido A."/>
        </authorList>
    </citation>
    <scope>NUCLEOTIDE SEQUENCE [LARGE SCALE GENOMIC DNA]</scope>
</reference>